<dbReference type="EMBL" id="JAULSN010000001">
    <property type="protein sequence ID" value="KAK3382949.1"/>
    <property type="molecule type" value="Genomic_DNA"/>
</dbReference>
<sequence>MGGGNGAKAASKRARNAKDAKGSAKSQLKTNVAAMNVQCGICKTPFLSTVRPAQLTQHSENKHNSTMSECFPDYALEA</sequence>
<dbReference type="Pfam" id="PF04419">
    <property type="entry name" value="SERF-like_N"/>
    <property type="match status" value="1"/>
</dbReference>
<dbReference type="SUPFAM" id="SSF118359">
    <property type="entry name" value="Expressed protein At2g23090/F21P24.15"/>
    <property type="match status" value="1"/>
</dbReference>
<protein>
    <submittedName>
        <fullName evidence="4">At2g23090 like protein</fullName>
    </submittedName>
</protein>
<gene>
    <name evidence="4" type="ORF">B0T24DRAFT_672884</name>
</gene>
<dbReference type="PANTHER" id="PTHR33788:SF1">
    <property type="entry name" value="ZINC-BINDING PROTEIN"/>
    <property type="match status" value="1"/>
</dbReference>
<feature type="domain" description="Small EDRK-rich factor-like N-terminal" evidence="2">
    <location>
        <begin position="3"/>
        <end position="36"/>
    </location>
</feature>
<dbReference type="Pfam" id="PF12907">
    <property type="entry name" value="zf-met2"/>
    <property type="match status" value="1"/>
</dbReference>
<dbReference type="PANTHER" id="PTHR33788">
    <property type="entry name" value="OS07G0114300 PROTEIN"/>
    <property type="match status" value="1"/>
</dbReference>
<accession>A0AAE0NK98</accession>
<evidence type="ECO:0000259" key="2">
    <source>
        <dbReference type="Pfam" id="PF04419"/>
    </source>
</evidence>
<organism evidence="4 5">
    <name type="scientific">Lasiosphaeria ovina</name>
    <dbReference type="NCBI Taxonomy" id="92902"/>
    <lineage>
        <taxon>Eukaryota</taxon>
        <taxon>Fungi</taxon>
        <taxon>Dikarya</taxon>
        <taxon>Ascomycota</taxon>
        <taxon>Pezizomycotina</taxon>
        <taxon>Sordariomycetes</taxon>
        <taxon>Sordariomycetidae</taxon>
        <taxon>Sordariales</taxon>
        <taxon>Lasiosphaeriaceae</taxon>
        <taxon>Lasiosphaeria</taxon>
    </lineage>
</organism>
<evidence type="ECO:0000313" key="5">
    <source>
        <dbReference type="Proteomes" id="UP001287356"/>
    </source>
</evidence>
<dbReference type="InterPro" id="IPR039713">
    <property type="entry name" value="At2g23090-like"/>
</dbReference>
<dbReference type="Gene3D" id="4.10.1050.10">
    <property type="entry name" value="At2g23090-like"/>
    <property type="match status" value="1"/>
</dbReference>
<dbReference type="AlphaFoldDB" id="A0AAE0NK98"/>
<evidence type="ECO:0000259" key="3">
    <source>
        <dbReference type="Pfam" id="PF12907"/>
    </source>
</evidence>
<keyword evidence="5" id="KW-1185">Reference proteome</keyword>
<evidence type="ECO:0000256" key="1">
    <source>
        <dbReference type="SAM" id="MobiDB-lite"/>
    </source>
</evidence>
<dbReference type="InterPro" id="IPR039438">
    <property type="entry name" value="At2g23090-like_Znf"/>
</dbReference>
<feature type="domain" description="At2g23090-like zinc-binding" evidence="3">
    <location>
        <begin position="38"/>
        <end position="73"/>
    </location>
</feature>
<evidence type="ECO:0000313" key="4">
    <source>
        <dbReference type="EMBL" id="KAK3382949.1"/>
    </source>
</evidence>
<feature type="compositionally biased region" description="Polar residues" evidence="1">
    <location>
        <begin position="56"/>
        <end position="68"/>
    </location>
</feature>
<dbReference type="InterPro" id="IPR007513">
    <property type="entry name" value="SERF-like_N"/>
</dbReference>
<feature type="region of interest" description="Disordered" evidence="1">
    <location>
        <begin position="1"/>
        <end position="27"/>
    </location>
</feature>
<dbReference type="InterPro" id="IPR026939">
    <property type="entry name" value="ZNF706/At2g23090_sf"/>
</dbReference>
<feature type="region of interest" description="Disordered" evidence="1">
    <location>
        <begin position="56"/>
        <end position="78"/>
    </location>
</feature>
<reference evidence="4" key="2">
    <citation type="submission" date="2023-06" db="EMBL/GenBank/DDBJ databases">
        <authorList>
            <consortium name="Lawrence Berkeley National Laboratory"/>
            <person name="Haridas S."/>
            <person name="Hensen N."/>
            <person name="Bonometti L."/>
            <person name="Westerberg I."/>
            <person name="Brannstrom I.O."/>
            <person name="Guillou S."/>
            <person name="Cros-Aarteil S."/>
            <person name="Calhoun S."/>
            <person name="Kuo A."/>
            <person name="Mondo S."/>
            <person name="Pangilinan J."/>
            <person name="Riley R."/>
            <person name="Labutti K."/>
            <person name="Andreopoulos B."/>
            <person name="Lipzen A."/>
            <person name="Chen C."/>
            <person name="Yanf M."/>
            <person name="Daum C."/>
            <person name="Ng V."/>
            <person name="Clum A."/>
            <person name="Steindorff A."/>
            <person name="Ohm R."/>
            <person name="Martin F."/>
            <person name="Silar P."/>
            <person name="Natvig D."/>
            <person name="Lalanne C."/>
            <person name="Gautier V."/>
            <person name="Ament-Velasquez S.L."/>
            <person name="Kruys A."/>
            <person name="Hutchinson M.I."/>
            <person name="Powell A.J."/>
            <person name="Barry K."/>
            <person name="Miller A.N."/>
            <person name="Grigoriev I.V."/>
            <person name="Debuchy R."/>
            <person name="Gladieux P."/>
            <person name="Thoren M.H."/>
            <person name="Johannesson H."/>
        </authorList>
    </citation>
    <scope>NUCLEOTIDE SEQUENCE</scope>
    <source>
        <strain evidence="4">CBS 958.72</strain>
    </source>
</reference>
<proteinExistence type="predicted"/>
<name>A0AAE0NK98_9PEZI</name>
<reference evidence="4" key="1">
    <citation type="journal article" date="2023" name="Mol. Phylogenet. Evol.">
        <title>Genome-scale phylogeny and comparative genomics of the fungal order Sordariales.</title>
        <authorList>
            <person name="Hensen N."/>
            <person name="Bonometti L."/>
            <person name="Westerberg I."/>
            <person name="Brannstrom I.O."/>
            <person name="Guillou S."/>
            <person name="Cros-Aarteil S."/>
            <person name="Calhoun S."/>
            <person name="Haridas S."/>
            <person name="Kuo A."/>
            <person name="Mondo S."/>
            <person name="Pangilinan J."/>
            <person name="Riley R."/>
            <person name="LaButti K."/>
            <person name="Andreopoulos B."/>
            <person name="Lipzen A."/>
            <person name="Chen C."/>
            <person name="Yan M."/>
            <person name="Daum C."/>
            <person name="Ng V."/>
            <person name="Clum A."/>
            <person name="Steindorff A."/>
            <person name="Ohm R.A."/>
            <person name="Martin F."/>
            <person name="Silar P."/>
            <person name="Natvig D.O."/>
            <person name="Lalanne C."/>
            <person name="Gautier V."/>
            <person name="Ament-Velasquez S.L."/>
            <person name="Kruys A."/>
            <person name="Hutchinson M.I."/>
            <person name="Powell A.J."/>
            <person name="Barry K."/>
            <person name="Miller A.N."/>
            <person name="Grigoriev I.V."/>
            <person name="Debuchy R."/>
            <person name="Gladieux P."/>
            <person name="Hiltunen Thoren M."/>
            <person name="Johannesson H."/>
        </authorList>
    </citation>
    <scope>NUCLEOTIDE SEQUENCE</scope>
    <source>
        <strain evidence="4">CBS 958.72</strain>
    </source>
</reference>
<comment type="caution">
    <text evidence="4">The sequence shown here is derived from an EMBL/GenBank/DDBJ whole genome shotgun (WGS) entry which is preliminary data.</text>
</comment>
<dbReference type="Proteomes" id="UP001287356">
    <property type="component" value="Unassembled WGS sequence"/>
</dbReference>